<dbReference type="RefSeq" id="WP_088387088.1">
    <property type="nucleotide sequence ID" value="NZ_NIOF01000013.1"/>
</dbReference>
<dbReference type="Gene3D" id="1.10.10.10">
    <property type="entry name" value="Winged helix-like DNA-binding domain superfamily/Winged helix DNA-binding domain"/>
    <property type="match status" value="1"/>
</dbReference>
<keyword evidence="3" id="KW-0238">DNA-binding</keyword>
<evidence type="ECO:0000256" key="4">
    <source>
        <dbReference type="ARBA" id="ARBA00023163"/>
    </source>
</evidence>
<accession>A0A2D0ALY8</accession>
<dbReference type="Pfam" id="PF00126">
    <property type="entry name" value="HTH_1"/>
    <property type="match status" value="1"/>
</dbReference>
<dbReference type="Gene3D" id="3.40.190.290">
    <property type="match status" value="1"/>
</dbReference>
<dbReference type="PROSITE" id="PS50931">
    <property type="entry name" value="HTH_LYSR"/>
    <property type="match status" value="1"/>
</dbReference>
<dbReference type="GO" id="GO:0043565">
    <property type="term" value="F:sequence-specific DNA binding"/>
    <property type="evidence" value="ECO:0007669"/>
    <property type="project" value="TreeGrafter"/>
</dbReference>
<gene>
    <name evidence="6" type="ORF">CDN99_22120</name>
</gene>
<dbReference type="InterPro" id="IPR058163">
    <property type="entry name" value="LysR-type_TF_proteobact-type"/>
</dbReference>
<comment type="similarity">
    <text evidence="1">Belongs to the LysR transcriptional regulatory family.</text>
</comment>
<evidence type="ECO:0000259" key="5">
    <source>
        <dbReference type="PROSITE" id="PS50931"/>
    </source>
</evidence>
<keyword evidence="4" id="KW-0804">Transcription</keyword>
<dbReference type="InterPro" id="IPR005119">
    <property type="entry name" value="LysR_subst-bd"/>
</dbReference>
<evidence type="ECO:0000313" key="7">
    <source>
        <dbReference type="Proteomes" id="UP000197468"/>
    </source>
</evidence>
<evidence type="ECO:0000256" key="1">
    <source>
        <dbReference type="ARBA" id="ARBA00009437"/>
    </source>
</evidence>
<dbReference type="FunFam" id="1.10.10.10:FF:000001">
    <property type="entry name" value="LysR family transcriptional regulator"/>
    <property type="match status" value="1"/>
</dbReference>
<evidence type="ECO:0000313" key="6">
    <source>
        <dbReference type="EMBL" id="OWQ85240.1"/>
    </source>
</evidence>
<organism evidence="6 7">
    <name type="scientific">Roseateles aquatilis</name>
    <dbReference type="NCBI Taxonomy" id="431061"/>
    <lineage>
        <taxon>Bacteria</taxon>
        <taxon>Pseudomonadati</taxon>
        <taxon>Pseudomonadota</taxon>
        <taxon>Betaproteobacteria</taxon>
        <taxon>Burkholderiales</taxon>
        <taxon>Sphaerotilaceae</taxon>
        <taxon>Roseateles</taxon>
    </lineage>
</organism>
<dbReference type="PANTHER" id="PTHR30537:SF5">
    <property type="entry name" value="HTH-TYPE TRANSCRIPTIONAL ACTIVATOR TTDR-RELATED"/>
    <property type="match status" value="1"/>
</dbReference>
<dbReference type="Proteomes" id="UP000197468">
    <property type="component" value="Unassembled WGS sequence"/>
</dbReference>
<keyword evidence="7" id="KW-1185">Reference proteome</keyword>
<sequence>MDHLERLRCFVAVADTQSFAGAARRLGCSAPAATRAIATLEQRLGVQLFQRSTRSVRATEAGERFLVDCRRVLTDLDASEAALRGVEGEPRGTLSMTAPSMFGRLHVAPLANEFLIRHARVRLRMLLVDRVVSLLDEAQDVAVRIAHLPDSGLVAIPVGHMRRVVVGAPDYLDRVEQLVEPRDLPRHRTIATHFDRQGMRPWRFRDGPVPLEPTLLVNDTGAAVAAAVAGVGLARCLVYQAAEALARGQLRIVLAEHELPAVPVHLVHAAGRRVPAPLRLLLDHMTDGLRAQPVLAGDAFGA</sequence>
<dbReference type="InterPro" id="IPR036390">
    <property type="entry name" value="WH_DNA-bd_sf"/>
</dbReference>
<reference evidence="6 7" key="1">
    <citation type="journal article" date="2008" name="Int. J. Syst. Evol. Microbiol.">
        <title>Description of Roseateles aquatilis sp. nov. and Roseateles terrae sp. nov., in the class Betaproteobacteria, and emended description of the genus Roseateles.</title>
        <authorList>
            <person name="Gomila M."/>
            <person name="Bowien B."/>
            <person name="Falsen E."/>
            <person name="Moore E.R."/>
            <person name="Lalucat J."/>
        </authorList>
    </citation>
    <scope>NUCLEOTIDE SEQUENCE [LARGE SCALE GENOMIC DNA]</scope>
    <source>
        <strain evidence="6 7">CCUG 48205</strain>
    </source>
</reference>
<dbReference type="AlphaFoldDB" id="A0A2D0ALY8"/>
<proteinExistence type="inferred from homology"/>
<feature type="domain" description="HTH lysR-type" evidence="5">
    <location>
        <begin position="1"/>
        <end position="59"/>
    </location>
</feature>
<dbReference type="InterPro" id="IPR000847">
    <property type="entry name" value="LysR_HTH_N"/>
</dbReference>
<dbReference type="InterPro" id="IPR036388">
    <property type="entry name" value="WH-like_DNA-bd_sf"/>
</dbReference>
<name>A0A2D0ALY8_9BURK</name>
<comment type="caution">
    <text evidence="6">The sequence shown here is derived from an EMBL/GenBank/DDBJ whole genome shotgun (WGS) entry which is preliminary data.</text>
</comment>
<dbReference type="OrthoDB" id="9786526at2"/>
<dbReference type="SUPFAM" id="SSF53850">
    <property type="entry name" value="Periplasmic binding protein-like II"/>
    <property type="match status" value="1"/>
</dbReference>
<evidence type="ECO:0000256" key="3">
    <source>
        <dbReference type="ARBA" id="ARBA00023125"/>
    </source>
</evidence>
<evidence type="ECO:0000256" key="2">
    <source>
        <dbReference type="ARBA" id="ARBA00023015"/>
    </source>
</evidence>
<dbReference type="GO" id="GO:0003700">
    <property type="term" value="F:DNA-binding transcription factor activity"/>
    <property type="evidence" value="ECO:0007669"/>
    <property type="project" value="InterPro"/>
</dbReference>
<dbReference type="PANTHER" id="PTHR30537">
    <property type="entry name" value="HTH-TYPE TRANSCRIPTIONAL REGULATOR"/>
    <property type="match status" value="1"/>
</dbReference>
<dbReference type="EMBL" id="NIOF01000013">
    <property type="protein sequence ID" value="OWQ85240.1"/>
    <property type="molecule type" value="Genomic_DNA"/>
</dbReference>
<keyword evidence="2" id="KW-0805">Transcription regulation</keyword>
<protein>
    <submittedName>
        <fullName evidence="6">LysR family transcriptional regulator</fullName>
    </submittedName>
</protein>
<dbReference type="Pfam" id="PF03466">
    <property type="entry name" value="LysR_substrate"/>
    <property type="match status" value="1"/>
</dbReference>
<dbReference type="GO" id="GO:0006351">
    <property type="term" value="P:DNA-templated transcription"/>
    <property type="evidence" value="ECO:0007669"/>
    <property type="project" value="TreeGrafter"/>
</dbReference>
<dbReference type="SUPFAM" id="SSF46785">
    <property type="entry name" value="Winged helix' DNA-binding domain"/>
    <property type="match status" value="1"/>
</dbReference>
<dbReference type="PRINTS" id="PR00039">
    <property type="entry name" value="HTHLYSR"/>
</dbReference>